<feature type="transmembrane region" description="Helical" evidence="1">
    <location>
        <begin position="24"/>
        <end position="43"/>
    </location>
</feature>
<proteinExistence type="predicted"/>
<protein>
    <submittedName>
        <fullName evidence="2">Uncharacterized protein</fullName>
    </submittedName>
</protein>
<name>A0A0C2V1L6_9BACL</name>
<dbReference type="EMBL" id="JXRR01000022">
    <property type="protein sequence ID" value="KIL42962.1"/>
    <property type="molecule type" value="Genomic_DNA"/>
</dbReference>
<sequence>MPTKDSTIVRTTASDRRFPYTNSTYWITFSNFFIFVSAFTLFADQNHSH</sequence>
<keyword evidence="1" id="KW-0812">Transmembrane</keyword>
<reference evidence="2 3" key="1">
    <citation type="submission" date="2015-01" db="EMBL/GenBank/DDBJ databases">
        <title>Jeotgalibacillus campisalis genome sequencing.</title>
        <authorList>
            <person name="Goh K.M."/>
            <person name="Chan K.-G."/>
            <person name="Yaakop A.S."/>
            <person name="Ee R."/>
            <person name="Gan H.M."/>
            <person name="Chan C.S."/>
        </authorList>
    </citation>
    <scope>NUCLEOTIDE SEQUENCE [LARGE SCALE GENOMIC DNA]</scope>
    <source>
        <strain evidence="2 3">SF-57</strain>
    </source>
</reference>
<evidence type="ECO:0000256" key="1">
    <source>
        <dbReference type="SAM" id="Phobius"/>
    </source>
</evidence>
<gene>
    <name evidence="2" type="ORF">KR50_33650</name>
</gene>
<keyword evidence="1" id="KW-0472">Membrane</keyword>
<keyword evidence="1" id="KW-1133">Transmembrane helix</keyword>
<dbReference type="AlphaFoldDB" id="A0A0C2V1L6"/>
<comment type="caution">
    <text evidence="2">The sequence shown here is derived from an EMBL/GenBank/DDBJ whole genome shotgun (WGS) entry which is preliminary data.</text>
</comment>
<evidence type="ECO:0000313" key="2">
    <source>
        <dbReference type="EMBL" id="KIL42962.1"/>
    </source>
</evidence>
<accession>A0A0C2V1L6</accession>
<dbReference type="PATRIC" id="fig|220754.4.peg.3379"/>
<organism evidence="2 3">
    <name type="scientific">Jeotgalibacillus campisalis</name>
    <dbReference type="NCBI Taxonomy" id="220754"/>
    <lineage>
        <taxon>Bacteria</taxon>
        <taxon>Bacillati</taxon>
        <taxon>Bacillota</taxon>
        <taxon>Bacilli</taxon>
        <taxon>Bacillales</taxon>
        <taxon>Caryophanaceae</taxon>
        <taxon>Jeotgalibacillus</taxon>
    </lineage>
</organism>
<keyword evidence="3" id="KW-1185">Reference proteome</keyword>
<dbReference type="Proteomes" id="UP000031972">
    <property type="component" value="Unassembled WGS sequence"/>
</dbReference>
<evidence type="ECO:0000313" key="3">
    <source>
        <dbReference type="Proteomes" id="UP000031972"/>
    </source>
</evidence>